<gene>
    <name evidence="2" type="ORF">SAMN02745163_03651</name>
</gene>
<dbReference type="Proteomes" id="UP000184310">
    <property type="component" value="Unassembled WGS sequence"/>
</dbReference>
<dbReference type="RefSeq" id="WP_072991363.1">
    <property type="nucleotide sequence ID" value="NZ_FQZB01000016.1"/>
</dbReference>
<evidence type="ECO:0000313" key="3">
    <source>
        <dbReference type="Proteomes" id="UP000184310"/>
    </source>
</evidence>
<accession>A0A1M6RR95</accession>
<feature type="region of interest" description="Disordered" evidence="1">
    <location>
        <begin position="30"/>
        <end position="70"/>
    </location>
</feature>
<evidence type="ECO:0000313" key="2">
    <source>
        <dbReference type="EMBL" id="SHK34973.1"/>
    </source>
</evidence>
<dbReference type="AlphaFoldDB" id="A0A1M6RR95"/>
<keyword evidence="3" id="KW-1185">Reference proteome</keyword>
<dbReference type="EMBL" id="FQZB01000016">
    <property type="protein sequence ID" value="SHK34973.1"/>
    <property type="molecule type" value="Genomic_DNA"/>
</dbReference>
<proteinExistence type="predicted"/>
<reference evidence="2 3" key="1">
    <citation type="submission" date="2016-11" db="EMBL/GenBank/DDBJ databases">
        <authorList>
            <person name="Jaros S."/>
            <person name="Januszkiewicz K."/>
            <person name="Wedrychowicz H."/>
        </authorList>
    </citation>
    <scope>NUCLEOTIDE SEQUENCE [LARGE SCALE GENOMIC DNA]</scope>
    <source>
        <strain evidence="2 3">DSM 21758</strain>
    </source>
</reference>
<feature type="compositionally biased region" description="Basic and acidic residues" evidence="1">
    <location>
        <begin position="44"/>
        <end position="70"/>
    </location>
</feature>
<protein>
    <submittedName>
        <fullName evidence="2">Uncharacterized protein</fullName>
    </submittedName>
</protein>
<organism evidence="2 3">
    <name type="scientific">Clostridium cavendishii DSM 21758</name>
    <dbReference type="NCBI Taxonomy" id="1121302"/>
    <lineage>
        <taxon>Bacteria</taxon>
        <taxon>Bacillati</taxon>
        <taxon>Bacillota</taxon>
        <taxon>Clostridia</taxon>
        <taxon>Eubacteriales</taxon>
        <taxon>Clostridiaceae</taxon>
        <taxon>Clostridium</taxon>
    </lineage>
</organism>
<evidence type="ECO:0000256" key="1">
    <source>
        <dbReference type="SAM" id="MobiDB-lite"/>
    </source>
</evidence>
<sequence length="171" mass="19366">MKKVSLKKIIIGLLVTTGTIGGGAVVYNQATTPKPTENKVQVAESKKEESKEVSKMENQEVKKSDSKEEIKQAEVKQEQVKKENVINNFEYSNVRVEDNHALMAITNNNADSFNKVYIQWEVLRNGEKICNGFDWYQKQCKQGDIFELKAYLALADTKGISIKMTNIQGFK</sequence>
<name>A0A1M6RR95_9CLOT</name>